<name>A0A7J2TID1_ARCFL</name>
<organism evidence="1">
    <name type="scientific">Archaeoglobus fulgidus</name>
    <dbReference type="NCBI Taxonomy" id="2234"/>
    <lineage>
        <taxon>Archaea</taxon>
        <taxon>Methanobacteriati</taxon>
        <taxon>Methanobacteriota</taxon>
        <taxon>Archaeoglobi</taxon>
        <taxon>Archaeoglobales</taxon>
        <taxon>Archaeoglobaceae</taxon>
        <taxon>Archaeoglobus</taxon>
    </lineage>
</organism>
<protein>
    <submittedName>
        <fullName evidence="1">Uncharacterized protein</fullName>
    </submittedName>
</protein>
<dbReference type="EMBL" id="DSLA01000025">
    <property type="protein sequence ID" value="HEH34821.1"/>
    <property type="molecule type" value="Genomic_DNA"/>
</dbReference>
<comment type="caution">
    <text evidence="1">The sequence shown here is derived from an EMBL/GenBank/DDBJ whole genome shotgun (WGS) entry which is preliminary data.</text>
</comment>
<evidence type="ECO:0000313" key="1">
    <source>
        <dbReference type="EMBL" id="HEH34821.1"/>
    </source>
</evidence>
<sequence>MKVIPMEKKLKNADETEATLVNLLLSGKLIDCGELSISKSTLGKRGGLRHLIYLPGNRTYLWKLLNENKIKVRVYIELPENL</sequence>
<gene>
    <name evidence="1" type="ORF">ENP88_01415</name>
</gene>
<proteinExistence type="predicted"/>
<dbReference type="AlphaFoldDB" id="A0A7J2TID1"/>
<accession>A0A7J2TID1</accession>
<reference evidence="1" key="1">
    <citation type="journal article" date="2020" name="mSystems">
        <title>Genome- and Community-Level Interaction Insights into Carbon Utilization and Element Cycling Functions of Hydrothermarchaeota in Hydrothermal Sediment.</title>
        <authorList>
            <person name="Zhou Z."/>
            <person name="Liu Y."/>
            <person name="Xu W."/>
            <person name="Pan J."/>
            <person name="Luo Z.H."/>
            <person name="Li M."/>
        </authorList>
    </citation>
    <scope>NUCLEOTIDE SEQUENCE [LARGE SCALE GENOMIC DNA]</scope>
    <source>
        <strain evidence="1">SpSt-26</strain>
    </source>
</reference>